<dbReference type="Pfam" id="PF03793">
    <property type="entry name" value="PASTA"/>
    <property type="match status" value="3"/>
</dbReference>
<dbReference type="FunFam" id="3.30.200.20:FF:000035">
    <property type="entry name" value="Serine/threonine protein kinase Stk1"/>
    <property type="match status" value="1"/>
</dbReference>
<dbReference type="GO" id="GO:0004674">
    <property type="term" value="F:protein serine/threonine kinase activity"/>
    <property type="evidence" value="ECO:0007669"/>
    <property type="project" value="UniProtKB-KW"/>
</dbReference>
<feature type="region of interest" description="Disordered" evidence="10">
    <location>
        <begin position="301"/>
        <end position="339"/>
    </location>
</feature>
<feature type="compositionally biased region" description="Polar residues" evidence="10">
    <location>
        <begin position="400"/>
        <end position="414"/>
    </location>
</feature>
<dbReference type="GO" id="GO:0005524">
    <property type="term" value="F:ATP binding"/>
    <property type="evidence" value="ECO:0007669"/>
    <property type="project" value="UniProtKB-UniRule"/>
</dbReference>
<keyword evidence="6 9" id="KW-0067">ATP-binding</keyword>
<evidence type="ECO:0000256" key="9">
    <source>
        <dbReference type="PROSITE-ProRule" id="PRU10141"/>
    </source>
</evidence>
<dbReference type="InterPro" id="IPR011009">
    <property type="entry name" value="Kinase-like_dom_sf"/>
</dbReference>
<comment type="caution">
    <text evidence="14">The sequence shown here is derived from an EMBL/GenBank/DDBJ whole genome shotgun (WGS) entry which is preliminary data.</text>
</comment>
<feature type="compositionally biased region" description="Low complexity" evidence="10">
    <location>
        <begin position="618"/>
        <end position="633"/>
    </location>
</feature>
<dbReference type="CDD" id="cd06577">
    <property type="entry name" value="PASTA_pknB"/>
    <property type="match status" value="3"/>
</dbReference>
<dbReference type="PROSITE" id="PS51178">
    <property type="entry name" value="PASTA"/>
    <property type="match status" value="3"/>
</dbReference>
<evidence type="ECO:0000256" key="10">
    <source>
        <dbReference type="SAM" id="MobiDB-lite"/>
    </source>
</evidence>
<evidence type="ECO:0000256" key="4">
    <source>
        <dbReference type="ARBA" id="ARBA00022741"/>
    </source>
</evidence>
<evidence type="ECO:0000256" key="7">
    <source>
        <dbReference type="ARBA" id="ARBA00047899"/>
    </source>
</evidence>
<feature type="domain" description="PASTA" evidence="13">
    <location>
        <begin position="392"/>
        <end position="459"/>
    </location>
</feature>
<organism evidence="14 15">
    <name type="scientific">Candidatus Blautia pullistercoris</name>
    <dbReference type="NCBI Taxonomy" id="2838499"/>
    <lineage>
        <taxon>Bacteria</taxon>
        <taxon>Bacillati</taxon>
        <taxon>Bacillota</taxon>
        <taxon>Clostridia</taxon>
        <taxon>Lachnospirales</taxon>
        <taxon>Lachnospiraceae</taxon>
        <taxon>Blautia</taxon>
    </lineage>
</organism>
<dbReference type="PROSITE" id="PS50011">
    <property type="entry name" value="PROTEIN_KINASE_DOM"/>
    <property type="match status" value="1"/>
</dbReference>
<dbReference type="PROSITE" id="PS00107">
    <property type="entry name" value="PROTEIN_KINASE_ATP"/>
    <property type="match status" value="1"/>
</dbReference>
<dbReference type="Gene3D" id="3.30.200.20">
    <property type="entry name" value="Phosphorylase Kinase, domain 1"/>
    <property type="match status" value="1"/>
</dbReference>
<dbReference type="Proteomes" id="UP000824230">
    <property type="component" value="Unassembled WGS sequence"/>
</dbReference>
<keyword evidence="3" id="KW-0808">Transferase</keyword>
<dbReference type="InterPro" id="IPR008271">
    <property type="entry name" value="Ser/Thr_kinase_AS"/>
</dbReference>
<feature type="domain" description="PASTA" evidence="13">
    <location>
        <begin position="536"/>
        <end position="604"/>
    </location>
</feature>
<comment type="catalytic activity">
    <reaction evidence="7">
        <text>L-threonyl-[protein] + ATP = O-phospho-L-threonyl-[protein] + ADP + H(+)</text>
        <dbReference type="Rhea" id="RHEA:46608"/>
        <dbReference type="Rhea" id="RHEA-COMP:11060"/>
        <dbReference type="Rhea" id="RHEA-COMP:11605"/>
        <dbReference type="ChEBI" id="CHEBI:15378"/>
        <dbReference type="ChEBI" id="CHEBI:30013"/>
        <dbReference type="ChEBI" id="CHEBI:30616"/>
        <dbReference type="ChEBI" id="CHEBI:61977"/>
        <dbReference type="ChEBI" id="CHEBI:456216"/>
        <dbReference type="EC" id="2.7.11.1"/>
    </reaction>
</comment>
<protein>
    <recommendedName>
        <fullName evidence="1">non-specific serine/threonine protein kinase</fullName>
        <ecNumber evidence="1">2.7.11.1</ecNumber>
    </recommendedName>
</protein>
<evidence type="ECO:0000256" key="5">
    <source>
        <dbReference type="ARBA" id="ARBA00022777"/>
    </source>
</evidence>
<keyword evidence="5 14" id="KW-0418">Kinase</keyword>
<dbReference type="Pfam" id="PF00069">
    <property type="entry name" value="Pkinase"/>
    <property type="match status" value="1"/>
</dbReference>
<dbReference type="SUPFAM" id="SSF56112">
    <property type="entry name" value="Protein kinase-like (PK-like)"/>
    <property type="match status" value="1"/>
</dbReference>
<feature type="region of interest" description="Disordered" evidence="10">
    <location>
        <begin position="603"/>
        <end position="644"/>
    </location>
</feature>
<dbReference type="PANTHER" id="PTHR43289">
    <property type="entry name" value="MITOGEN-ACTIVATED PROTEIN KINASE KINASE KINASE 20-RELATED"/>
    <property type="match status" value="1"/>
</dbReference>
<dbReference type="FunFam" id="1.10.510.10:FF:000021">
    <property type="entry name" value="Serine/threonine protein kinase"/>
    <property type="match status" value="1"/>
</dbReference>
<feature type="compositionally biased region" description="Acidic residues" evidence="10">
    <location>
        <begin position="605"/>
        <end position="617"/>
    </location>
</feature>
<feature type="domain" description="Protein kinase" evidence="12">
    <location>
        <begin position="12"/>
        <end position="271"/>
    </location>
</feature>
<dbReference type="NCBIfam" id="NF033483">
    <property type="entry name" value="PknB_PASTA_kin"/>
    <property type="match status" value="1"/>
</dbReference>
<dbReference type="PROSITE" id="PS00108">
    <property type="entry name" value="PROTEIN_KINASE_ST"/>
    <property type="match status" value="1"/>
</dbReference>
<evidence type="ECO:0000256" key="11">
    <source>
        <dbReference type="SAM" id="Phobius"/>
    </source>
</evidence>
<dbReference type="CDD" id="cd14014">
    <property type="entry name" value="STKc_PknB_like"/>
    <property type="match status" value="1"/>
</dbReference>
<reference evidence="14" key="1">
    <citation type="journal article" date="2021" name="PeerJ">
        <title>Extensive microbial diversity within the chicken gut microbiome revealed by metagenomics and culture.</title>
        <authorList>
            <person name="Gilroy R."/>
            <person name="Ravi A."/>
            <person name="Getino M."/>
            <person name="Pursley I."/>
            <person name="Horton D.L."/>
            <person name="Alikhan N.F."/>
            <person name="Baker D."/>
            <person name="Gharbi K."/>
            <person name="Hall N."/>
            <person name="Watson M."/>
            <person name="Adriaenssens E.M."/>
            <person name="Foster-Nyarko E."/>
            <person name="Jarju S."/>
            <person name="Secka A."/>
            <person name="Antonio M."/>
            <person name="Oren A."/>
            <person name="Chaudhuri R.R."/>
            <person name="La Ragione R."/>
            <person name="Hildebrand F."/>
            <person name="Pallen M.J."/>
        </authorList>
    </citation>
    <scope>NUCLEOTIDE SEQUENCE</scope>
    <source>
        <strain evidence="14">ChiHjej12B11-1927</strain>
    </source>
</reference>
<proteinExistence type="predicted"/>
<dbReference type="SMART" id="SM00220">
    <property type="entry name" value="S_TKc"/>
    <property type="match status" value="1"/>
</dbReference>
<dbReference type="SMART" id="SM00740">
    <property type="entry name" value="PASTA"/>
    <property type="match status" value="3"/>
</dbReference>
<keyword evidence="11" id="KW-1133">Transmembrane helix</keyword>
<feature type="transmembrane region" description="Helical" evidence="11">
    <location>
        <begin position="346"/>
        <end position="367"/>
    </location>
</feature>
<dbReference type="EMBL" id="DXFG01000094">
    <property type="protein sequence ID" value="HIX37203.1"/>
    <property type="molecule type" value="Genomic_DNA"/>
</dbReference>
<evidence type="ECO:0000313" key="14">
    <source>
        <dbReference type="EMBL" id="HIX37203.1"/>
    </source>
</evidence>
<feature type="region of interest" description="Disordered" evidence="10">
    <location>
        <begin position="377"/>
        <end position="414"/>
    </location>
</feature>
<dbReference type="Gene3D" id="1.10.510.10">
    <property type="entry name" value="Transferase(Phosphotransferase) domain 1"/>
    <property type="match status" value="1"/>
</dbReference>
<gene>
    <name evidence="14" type="primary">pknB</name>
    <name evidence="14" type="ORF">H9738_04940</name>
</gene>
<feature type="binding site" evidence="9">
    <location>
        <position position="41"/>
    </location>
    <ligand>
        <name>ATP</name>
        <dbReference type="ChEBI" id="CHEBI:30616"/>
    </ligand>
</feature>
<keyword evidence="4 9" id="KW-0547">Nucleotide-binding</keyword>
<reference evidence="14" key="2">
    <citation type="submission" date="2021-04" db="EMBL/GenBank/DDBJ databases">
        <authorList>
            <person name="Gilroy R."/>
        </authorList>
    </citation>
    <scope>NUCLEOTIDE SEQUENCE</scope>
    <source>
        <strain evidence="14">ChiHjej12B11-1927</strain>
    </source>
</reference>
<evidence type="ECO:0000256" key="8">
    <source>
        <dbReference type="ARBA" id="ARBA00048679"/>
    </source>
</evidence>
<accession>A0A9D2ALT7</accession>
<evidence type="ECO:0000256" key="2">
    <source>
        <dbReference type="ARBA" id="ARBA00022527"/>
    </source>
</evidence>
<evidence type="ECO:0000256" key="6">
    <source>
        <dbReference type="ARBA" id="ARBA00022840"/>
    </source>
</evidence>
<evidence type="ECO:0000259" key="12">
    <source>
        <dbReference type="PROSITE" id="PS50011"/>
    </source>
</evidence>
<dbReference type="EC" id="2.7.11.1" evidence="1"/>
<evidence type="ECO:0000313" key="15">
    <source>
        <dbReference type="Proteomes" id="UP000824230"/>
    </source>
</evidence>
<dbReference type="PANTHER" id="PTHR43289:SF34">
    <property type="entry name" value="SERINE_THREONINE-PROTEIN KINASE YBDM-RELATED"/>
    <property type="match status" value="1"/>
</dbReference>
<feature type="domain" description="PASTA" evidence="13">
    <location>
        <begin position="466"/>
        <end position="533"/>
    </location>
</feature>
<keyword evidence="11" id="KW-0472">Membrane</keyword>
<keyword evidence="2" id="KW-0723">Serine/threonine-protein kinase</keyword>
<dbReference type="InterPro" id="IPR000719">
    <property type="entry name" value="Prot_kinase_dom"/>
</dbReference>
<keyword evidence="11" id="KW-0812">Transmembrane</keyword>
<dbReference type="AlphaFoldDB" id="A0A9D2ALT7"/>
<evidence type="ECO:0000256" key="3">
    <source>
        <dbReference type="ARBA" id="ARBA00022679"/>
    </source>
</evidence>
<comment type="catalytic activity">
    <reaction evidence="8">
        <text>L-seryl-[protein] + ATP = O-phospho-L-seryl-[protein] + ADP + H(+)</text>
        <dbReference type="Rhea" id="RHEA:17989"/>
        <dbReference type="Rhea" id="RHEA-COMP:9863"/>
        <dbReference type="Rhea" id="RHEA-COMP:11604"/>
        <dbReference type="ChEBI" id="CHEBI:15378"/>
        <dbReference type="ChEBI" id="CHEBI:29999"/>
        <dbReference type="ChEBI" id="CHEBI:30616"/>
        <dbReference type="ChEBI" id="CHEBI:83421"/>
        <dbReference type="ChEBI" id="CHEBI:456216"/>
        <dbReference type="EC" id="2.7.11.1"/>
    </reaction>
</comment>
<dbReference type="Gene3D" id="3.30.10.20">
    <property type="match status" value="3"/>
</dbReference>
<dbReference type="InterPro" id="IPR005543">
    <property type="entry name" value="PASTA_dom"/>
</dbReference>
<sequence>MLNVGVIIGERYEVVSRIGSGGMADVYKAKDHKLNRFVAMKVLKPEFSADTNFIRKFQREAQAAAGLAHPNVVNVFDVGEDQGVNYIVMELVEGITLKEYISKKGKLTVKEATSIAIQVSMGLEAAHNRNIVHRDIKPQNIIISTDGKVKVTDFGIARVASSNTISTNAMGSVHYSSPEQVRGGYSDFKSDIYSLGITMYEMVTGRVPFDGDTTVAIAIKHLQDEMVPPSHYVPDLPHSLEDIILKCTQKSPDRRYSTLAELINDLKHSLIDPDGNFVNLSPLSNHAQTIMITPEEMKEIQNSGYSRNADYDDEDEDERDEDYNDEEEDEDDDDERGGINTKLEKAMTIGGLIIGAVIICILIYFVASAAGIVGGSGNSGQDNQTQQETTDEAEKVSVPDLTNMTPDEAQSTVSSLSLGLVKGGEEASDTVEEGKICRQDPVADTEVDPNTQITYYVSTGPAEAEEETVTIPTGLIGQTLSQVQSQLQELGLDPSNIQQEQNADVAVGNVISLDPGEGSEVAVGTQVTITVSTGEGDTMTRIPDVRGYEEAEAVQIVENQGLIANVEHSYSESAGVGYGQVYEMTPQGGQRIEQGSIITLRVLTEPEETESQSEDTETTGTSTETSSSTSSASRDLSIIQPDSYDGQSEVRIRLVSAGQSDTAAADGGTVILQDQTLSFTEDSNGNMVYDLGNVQYGDGDVLYFDVKDDSGNYSTIWSYNLTVNE</sequence>
<name>A0A9D2ALT7_9FIRM</name>
<dbReference type="InterPro" id="IPR017441">
    <property type="entry name" value="Protein_kinase_ATP_BS"/>
</dbReference>
<feature type="compositionally biased region" description="Acidic residues" evidence="10">
    <location>
        <begin position="311"/>
        <end position="335"/>
    </location>
</feature>
<evidence type="ECO:0000256" key="1">
    <source>
        <dbReference type="ARBA" id="ARBA00012513"/>
    </source>
</evidence>
<evidence type="ECO:0000259" key="13">
    <source>
        <dbReference type="PROSITE" id="PS51178"/>
    </source>
</evidence>